<protein>
    <submittedName>
        <fullName evidence="1">Unnamed protein product</fullName>
    </submittedName>
</protein>
<dbReference type="GO" id="GO:0005524">
    <property type="term" value="F:ATP binding"/>
    <property type="evidence" value="ECO:0007669"/>
    <property type="project" value="InterPro"/>
</dbReference>
<evidence type="ECO:0000313" key="2">
    <source>
        <dbReference type="Proteomes" id="UP001165083"/>
    </source>
</evidence>
<accession>A0A9W6WP23</accession>
<name>A0A9W6WP23_9STRA</name>
<dbReference type="GO" id="GO:0030983">
    <property type="term" value="F:mismatched DNA binding"/>
    <property type="evidence" value="ECO:0007669"/>
    <property type="project" value="InterPro"/>
</dbReference>
<dbReference type="GO" id="GO:0006298">
    <property type="term" value="P:mismatch repair"/>
    <property type="evidence" value="ECO:0007669"/>
    <property type="project" value="InterPro"/>
</dbReference>
<dbReference type="InterPro" id="IPR036678">
    <property type="entry name" value="MutS_con_dom_sf"/>
</dbReference>
<gene>
    <name evidence="1" type="ORF">Plil01_000833900</name>
</gene>
<sequence>MVIARSSDGKRQRLQRTLETLNPVEFVLPAGKLSAYTEQLLENFTATSAARTSVSFMENAVIPCIRVERIPNECFECSLARETFSRVFCDAEAEYSGVVAHPSLPKLCMSCFGGMWNYLSSLGVAKSLIAPSYSATATIVGQFHLPPETHQDLDLFVNSVSFVVFALVLL</sequence>
<proteinExistence type="predicted"/>
<dbReference type="Proteomes" id="UP001165083">
    <property type="component" value="Unassembled WGS sequence"/>
</dbReference>
<reference evidence="1" key="1">
    <citation type="submission" date="2023-04" db="EMBL/GenBank/DDBJ databases">
        <title>Phytophthora lilii NBRC 32176.</title>
        <authorList>
            <person name="Ichikawa N."/>
            <person name="Sato H."/>
            <person name="Tonouchi N."/>
        </authorList>
    </citation>
    <scope>NUCLEOTIDE SEQUENCE</scope>
    <source>
        <strain evidence="1">NBRC 32176</strain>
    </source>
</reference>
<evidence type="ECO:0000313" key="1">
    <source>
        <dbReference type="EMBL" id="GMF21190.1"/>
    </source>
</evidence>
<comment type="caution">
    <text evidence="1">The sequence shown here is derived from an EMBL/GenBank/DDBJ whole genome shotgun (WGS) entry which is preliminary data.</text>
</comment>
<dbReference type="Gene3D" id="3.30.420.110">
    <property type="entry name" value="MutS, connector domain"/>
    <property type="match status" value="1"/>
</dbReference>
<organism evidence="1 2">
    <name type="scientific">Phytophthora lilii</name>
    <dbReference type="NCBI Taxonomy" id="2077276"/>
    <lineage>
        <taxon>Eukaryota</taxon>
        <taxon>Sar</taxon>
        <taxon>Stramenopiles</taxon>
        <taxon>Oomycota</taxon>
        <taxon>Peronosporomycetes</taxon>
        <taxon>Peronosporales</taxon>
        <taxon>Peronosporaceae</taxon>
        <taxon>Phytophthora</taxon>
    </lineage>
</organism>
<dbReference type="AlphaFoldDB" id="A0A9W6WP23"/>
<dbReference type="EMBL" id="BSXW01000399">
    <property type="protein sequence ID" value="GMF21190.1"/>
    <property type="molecule type" value="Genomic_DNA"/>
</dbReference>
<keyword evidence="2" id="KW-1185">Reference proteome</keyword>